<dbReference type="EMBL" id="KE145352">
    <property type="protein sequence ID" value="EPE37078.1"/>
    <property type="molecule type" value="Genomic_DNA"/>
</dbReference>
<evidence type="ECO:0000256" key="1">
    <source>
        <dbReference type="SAM" id="MobiDB-lite"/>
    </source>
</evidence>
<accession>S3EFW0</accession>
<protein>
    <submittedName>
        <fullName evidence="2">Uncharacterized protein</fullName>
    </submittedName>
</protein>
<evidence type="ECO:0000313" key="2">
    <source>
        <dbReference type="EMBL" id="EPE37078.1"/>
    </source>
</evidence>
<reference evidence="2 3" key="1">
    <citation type="journal article" date="2013" name="BMC Genomics">
        <title>Genomics-driven discovery of the pneumocandin biosynthetic gene cluster in the fungus Glarea lozoyensis.</title>
        <authorList>
            <person name="Chen L."/>
            <person name="Yue Q."/>
            <person name="Zhang X."/>
            <person name="Xiang M."/>
            <person name="Wang C."/>
            <person name="Li S."/>
            <person name="Che Y."/>
            <person name="Ortiz-Lopez F.J."/>
            <person name="Bills G.F."/>
            <person name="Liu X."/>
            <person name="An Z."/>
        </authorList>
    </citation>
    <scope>NUCLEOTIDE SEQUENCE [LARGE SCALE GENOMIC DNA]</scope>
    <source>
        <strain evidence="3">ATCC 20868 / MF5171</strain>
    </source>
</reference>
<feature type="compositionally biased region" description="Polar residues" evidence="1">
    <location>
        <begin position="1"/>
        <end position="10"/>
    </location>
</feature>
<sequence length="364" mass="38550">MATSTPTSHPLSEKTSHLEAQTPVAPAEAKAAQIPLKEFTIPTFPPEAFTAGLTTLILTSDIKMNEYQQLLALPHSVPKLPDSITNLTLELFSLGYPPGFLTDLGNALPGIKNLTIYSQLFAGTTAASKTDALAFLQGLKALKEIHFLDVFTPPGVLAEIGAALSSETVFTEISYTYRHSDPEFAKGLAVGDMSAFVRDGGKALRLAMQAPDVSAADEEDREGTEVGIFPVQNAGAMGGVVDRLVECGGGLVLLDVTVLEVGVKDVLVLLEACPKLKVLALSVSLEKGWEEVMNEVKGRLGAVESLELVGVPSSEAVETLKSQDEFLSAGVLGELGGEVKAVTVSVLRTRSESWSLESGKWTKV</sequence>
<proteinExistence type="predicted"/>
<dbReference type="eggNOG" id="ENOG502SS74">
    <property type="taxonomic scope" value="Eukaryota"/>
</dbReference>
<dbReference type="STRING" id="1116229.S3EFW0"/>
<dbReference type="OrthoDB" id="5356476at2759"/>
<keyword evidence="3" id="KW-1185">Reference proteome</keyword>
<organism evidence="2 3">
    <name type="scientific">Glarea lozoyensis (strain ATCC 20868 / MF5171)</name>
    <dbReference type="NCBI Taxonomy" id="1116229"/>
    <lineage>
        <taxon>Eukaryota</taxon>
        <taxon>Fungi</taxon>
        <taxon>Dikarya</taxon>
        <taxon>Ascomycota</taxon>
        <taxon>Pezizomycotina</taxon>
        <taxon>Leotiomycetes</taxon>
        <taxon>Helotiales</taxon>
        <taxon>Helotiaceae</taxon>
        <taxon>Glarea</taxon>
    </lineage>
</organism>
<dbReference type="OMA" id="MEVQNPR"/>
<dbReference type="RefSeq" id="XP_008076393.1">
    <property type="nucleotide sequence ID" value="XM_008078202.1"/>
</dbReference>
<feature type="region of interest" description="Disordered" evidence="1">
    <location>
        <begin position="1"/>
        <end position="24"/>
    </location>
</feature>
<dbReference type="GeneID" id="19468289"/>
<dbReference type="AlphaFoldDB" id="S3EFW0"/>
<dbReference type="HOGENOM" id="CLU_057385_0_0_1"/>
<dbReference type="Proteomes" id="UP000016922">
    <property type="component" value="Unassembled WGS sequence"/>
</dbReference>
<name>S3EFW0_GLAL2</name>
<gene>
    <name evidence="2" type="ORF">GLAREA_09241</name>
</gene>
<dbReference type="KEGG" id="glz:GLAREA_09241"/>
<evidence type="ECO:0000313" key="3">
    <source>
        <dbReference type="Proteomes" id="UP000016922"/>
    </source>
</evidence>